<reference evidence="2" key="1">
    <citation type="journal article" date="2008" name="PLoS ONE">
        <title>Survival in nuclear waste, extreme resistance, and potential applications gleaned from the genome sequence of Kineococcus radiotolerans SRS30216.</title>
        <authorList>
            <person name="Bagwell C.E."/>
            <person name="Bhat S."/>
            <person name="Hawkins G.M."/>
            <person name="Smith B.W."/>
            <person name="Biswas T."/>
            <person name="Hoover T.R."/>
            <person name="Saunders E."/>
            <person name="Han C.S."/>
            <person name="Tsodikov O.V."/>
            <person name="Shimkets L.J."/>
        </authorList>
    </citation>
    <scope>NUCLEOTIDE SEQUENCE [LARGE SCALE GENOMIC DNA]</scope>
    <source>
        <strain evidence="2">ATCC BAA-149 / DSM 14245 / SRS30216</strain>
    </source>
</reference>
<dbReference type="Pfam" id="PF02566">
    <property type="entry name" value="OsmC"/>
    <property type="match status" value="1"/>
</dbReference>
<name>A6W4V0_KINRD</name>
<organism evidence="1 2">
    <name type="scientific">Kineococcus radiotolerans (strain ATCC BAA-149 / DSM 14245 / SRS30216)</name>
    <dbReference type="NCBI Taxonomy" id="266940"/>
    <lineage>
        <taxon>Bacteria</taxon>
        <taxon>Bacillati</taxon>
        <taxon>Actinomycetota</taxon>
        <taxon>Actinomycetes</taxon>
        <taxon>Kineosporiales</taxon>
        <taxon>Kineosporiaceae</taxon>
        <taxon>Kineococcus</taxon>
    </lineage>
</organism>
<dbReference type="Proteomes" id="UP000001116">
    <property type="component" value="Chromosome"/>
</dbReference>
<dbReference type="EMBL" id="CP000750">
    <property type="protein sequence ID" value="ABS01839.1"/>
    <property type="molecule type" value="Genomic_DNA"/>
</dbReference>
<gene>
    <name evidence="1" type="ordered locus">Krad_0349</name>
</gene>
<proteinExistence type="predicted"/>
<accession>A6W4V0</accession>
<dbReference type="AlphaFoldDB" id="A6W4V0"/>
<dbReference type="SUPFAM" id="SSF82784">
    <property type="entry name" value="OsmC-like"/>
    <property type="match status" value="1"/>
</dbReference>
<dbReference type="InterPro" id="IPR036102">
    <property type="entry name" value="OsmC/Ohrsf"/>
</dbReference>
<dbReference type="STRING" id="266940.Krad_0349"/>
<dbReference type="InterPro" id="IPR015946">
    <property type="entry name" value="KH_dom-like_a/b"/>
</dbReference>
<protein>
    <submittedName>
        <fullName evidence="1">OsmC family protein</fullName>
    </submittedName>
</protein>
<evidence type="ECO:0000313" key="2">
    <source>
        <dbReference type="Proteomes" id="UP000001116"/>
    </source>
</evidence>
<sequence length="163" mass="17128">MQEEPPVTDGSRPTVPFVVEAEGSGVAQTVTAPGAHPHRFRADTLPAFGGADAEPSPLSYALGALTSCHQVTGSLVARDLGLTLGTWRLRAQGDLDPSVISTGAEGNANFVAVTVEVDLGTDATPEQFARLRSETERRCPVTQLFQRSGLAFTSRWNALPLGG</sequence>
<dbReference type="Gene3D" id="3.30.300.20">
    <property type="match status" value="1"/>
</dbReference>
<dbReference type="HOGENOM" id="CLU_100275_0_0_11"/>
<dbReference type="KEGG" id="kra:Krad_0349"/>
<dbReference type="PANTHER" id="PTHR35368">
    <property type="entry name" value="HYDROPEROXIDE REDUCTASE"/>
    <property type="match status" value="1"/>
</dbReference>
<dbReference type="InterPro" id="IPR052924">
    <property type="entry name" value="OsmC/Ohr_hydroprdx_reductase"/>
</dbReference>
<dbReference type="PANTHER" id="PTHR35368:SF1">
    <property type="entry name" value="HYDROPEROXIDE REDUCTASE"/>
    <property type="match status" value="1"/>
</dbReference>
<evidence type="ECO:0000313" key="1">
    <source>
        <dbReference type="EMBL" id="ABS01839.1"/>
    </source>
</evidence>
<keyword evidence="2" id="KW-1185">Reference proteome</keyword>
<dbReference type="eggNOG" id="COG1765">
    <property type="taxonomic scope" value="Bacteria"/>
</dbReference>
<dbReference type="InterPro" id="IPR003718">
    <property type="entry name" value="OsmC/Ohr_fam"/>
</dbReference>